<organism evidence="4">
    <name type="scientific">gut metagenome</name>
    <dbReference type="NCBI Taxonomy" id="749906"/>
    <lineage>
        <taxon>unclassified sequences</taxon>
        <taxon>metagenomes</taxon>
        <taxon>organismal metagenomes</taxon>
    </lineage>
</organism>
<comment type="caution">
    <text evidence="4">The sequence shown here is derived from an EMBL/GenBank/DDBJ whole genome shotgun (WGS) entry which is preliminary data.</text>
</comment>
<sequence length="86" mass="10210">MNEIISVLIGLLVGAAAGYSFFRYLMKKKYLRMIDNANREAEVIKEKKLLEVKEKFLNKKAELEKEVQQRNQRILQVENKLKQREI</sequence>
<reference evidence="4" key="1">
    <citation type="journal article" date="2012" name="PLoS ONE">
        <title>Gene sets for utilization of primary and secondary nutrition supplies in the distal gut of endangered iberian lynx.</title>
        <authorList>
            <person name="Alcaide M."/>
            <person name="Messina E."/>
            <person name="Richter M."/>
            <person name="Bargiela R."/>
            <person name="Peplies J."/>
            <person name="Huws S.A."/>
            <person name="Newbold C.J."/>
            <person name="Golyshin P.N."/>
            <person name="Simon M.A."/>
            <person name="Lopez G."/>
            <person name="Yakimov M.M."/>
            <person name="Ferrer M."/>
        </authorList>
    </citation>
    <scope>NUCLEOTIDE SEQUENCE</scope>
</reference>
<feature type="non-terminal residue" evidence="4">
    <location>
        <position position="86"/>
    </location>
</feature>
<feature type="transmembrane region" description="Helical" evidence="2">
    <location>
        <begin position="6"/>
        <end position="26"/>
    </location>
</feature>
<evidence type="ECO:0000259" key="3">
    <source>
        <dbReference type="Pfam" id="PF12072"/>
    </source>
</evidence>
<dbReference type="InterPro" id="IPR022711">
    <property type="entry name" value="RNase_Y_N"/>
</dbReference>
<gene>
    <name evidence="4" type="ORF">EVA_10429</name>
</gene>
<feature type="domain" description="Ribonuclease Y N-terminal" evidence="3">
    <location>
        <begin position="4"/>
        <end position="85"/>
    </location>
</feature>
<dbReference type="EMBL" id="AMCI01002948">
    <property type="protein sequence ID" value="EJX01463.1"/>
    <property type="molecule type" value="Genomic_DNA"/>
</dbReference>
<accession>J9GHS4</accession>
<proteinExistence type="predicted"/>
<evidence type="ECO:0000256" key="2">
    <source>
        <dbReference type="SAM" id="Phobius"/>
    </source>
</evidence>
<keyword evidence="2" id="KW-0812">Transmembrane</keyword>
<feature type="coiled-coil region" evidence="1">
    <location>
        <begin position="27"/>
        <end position="80"/>
    </location>
</feature>
<evidence type="ECO:0000256" key="1">
    <source>
        <dbReference type="SAM" id="Coils"/>
    </source>
</evidence>
<evidence type="ECO:0000313" key="4">
    <source>
        <dbReference type="EMBL" id="EJX01463.1"/>
    </source>
</evidence>
<dbReference type="Pfam" id="PF12072">
    <property type="entry name" value="RNase_Y_N"/>
    <property type="match status" value="1"/>
</dbReference>
<protein>
    <recommendedName>
        <fullName evidence="3">Ribonuclease Y N-terminal domain-containing protein</fullName>
    </recommendedName>
</protein>
<dbReference type="AlphaFoldDB" id="J9GHS4"/>
<keyword evidence="1" id="KW-0175">Coiled coil</keyword>
<keyword evidence="2" id="KW-1133">Transmembrane helix</keyword>
<name>J9GHS4_9ZZZZ</name>
<keyword evidence="2" id="KW-0472">Membrane</keyword>